<evidence type="ECO:0000313" key="4">
    <source>
        <dbReference type="EMBL" id="PXY30950.1"/>
    </source>
</evidence>
<dbReference type="SUPFAM" id="SSF46689">
    <property type="entry name" value="Homeodomain-like"/>
    <property type="match status" value="1"/>
</dbReference>
<evidence type="ECO:0000256" key="3">
    <source>
        <dbReference type="ARBA" id="ARBA00023163"/>
    </source>
</evidence>
<keyword evidence="5" id="KW-1185">Reference proteome</keyword>
<keyword evidence="2" id="KW-0238">DNA-binding</keyword>
<dbReference type="Proteomes" id="UP000249915">
    <property type="component" value="Unassembled WGS sequence"/>
</dbReference>
<dbReference type="InterPro" id="IPR009057">
    <property type="entry name" value="Homeodomain-like_sf"/>
</dbReference>
<dbReference type="GO" id="GO:0000976">
    <property type="term" value="F:transcription cis-regulatory region binding"/>
    <property type="evidence" value="ECO:0007669"/>
    <property type="project" value="TreeGrafter"/>
</dbReference>
<protein>
    <submittedName>
        <fullName evidence="4">TetR family transcriptional regulator</fullName>
    </submittedName>
</protein>
<dbReference type="InterPro" id="IPR001647">
    <property type="entry name" value="HTH_TetR"/>
</dbReference>
<keyword evidence="1" id="KW-0805">Transcription regulation</keyword>
<evidence type="ECO:0000313" key="5">
    <source>
        <dbReference type="Proteomes" id="UP000249915"/>
    </source>
</evidence>
<comment type="caution">
    <text evidence="4">The sequence shown here is derived from an EMBL/GenBank/DDBJ whole genome shotgun (WGS) entry which is preliminary data.</text>
</comment>
<gene>
    <name evidence="4" type="ORF">BAY60_00495</name>
</gene>
<dbReference type="EMBL" id="MASW01000001">
    <property type="protein sequence ID" value="PXY30950.1"/>
    <property type="molecule type" value="Genomic_DNA"/>
</dbReference>
<evidence type="ECO:0000256" key="2">
    <source>
        <dbReference type="ARBA" id="ARBA00023125"/>
    </source>
</evidence>
<keyword evidence="3" id="KW-0804">Transcription</keyword>
<dbReference type="OrthoDB" id="8479950at2"/>
<accession>A0A2V4B6T1</accession>
<name>A0A2V4B6T1_9PSEU</name>
<dbReference type="Gene3D" id="1.10.357.10">
    <property type="entry name" value="Tetracycline Repressor, domain 2"/>
    <property type="match status" value="1"/>
</dbReference>
<dbReference type="RefSeq" id="WP_112278972.1">
    <property type="nucleotide sequence ID" value="NZ_MASW01000001.1"/>
</dbReference>
<proteinExistence type="predicted"/>
<evidence type="ECO:0000256" key="1">
    <source>
        <dbReference type="ARBA" id="ARBA00023015"/>
    </source>
</evidence>
<dbReference type="InterPro" id="IPR050109">
    <property type="entry name" value="HTH-type_TetR-like_transc_reg"/>
</dbReference>
<dbReference type="InterPro" id="IPR054129">
    <property type="entry name" value="DesT_TetR_C"/>
</dbReference>
<dbReference type="GO" id="GO:0003700">
    <property type="term" value="F:DNA-binding transcription factor activity"/>
    <property type="evidence" value="ECO:0007669"/>
    <property type="project" value="TreeGrafter"/>
</dbReference>
<dbReference type="Pfam" id="PF00440">
    <property type="entry name" value="TetR_N"/>
    <property type="match status" value="1"/>
</dbReference>
<dbReference type="Pfam" id="PF21943">
    <property type="entry name" value="TetR_C_46"/>
    <property type="match status" value="1"/>
</dbReference>
<dbReference type="PANTHER" id="PTHR30055">
    <property type="entry name" value="HTH-TYPE TRANSCRIPTIONAL REGULATOR RUTR"/>
    <property type="match status" value="1"/>
</dbReference>
<dbReference type="AlphaFoldDB" id="A0A2V4B6T1"/>
<reference evidence="4 5" key="1">
    <citation type="submission" date="2016-07" db="EMBL/GenBank/DDBJ databases">
        <title>Draft genome sequence of Prauserella muralis DSM 45305, isolated from a mould-covered wall in an indoor environment.</title>
        <authorList>
            <person name="Ruckert C."/>
            <person name="Albersmeier A."/>
            <person name="Jiang C.-L."/>
            <person name="Jiang Y."/>
            <person name="Kalinowski J."/>
            <person name="Schneider O."/>
            <person name="Winkler A."/>
            <person name="Zotchev S.B."/>
        </authorList>
    </citation>
    <scope>NUCLEOTIDE SEQUENCE [LARGE SCALE GENOMIC DNA]</scope>
    <source>
        <strain evidence="4 5">DSM 45305</strain>
    </source>
</reference>
<dbReference type="PROSITE" id="PS50977">
    <property type="entry name" value="HTH_TETR_2"/>
    <property type="match status" value="1"/>
</dbReference>
<dbReference type="PANTHER" id="PTHR30055:SF174">
    <property type="entry name" value="TRANSCRIPTIONAL REGULATORY PROTEIN (PROBABLY TETR-FAMILY)-RELATED"/>
    <property type="match status" value="1"/>
</dbReference>
<sequence>MSREARRADLISAALELFSTRSPEDVSVDDVTARADVSRPLFYRYFAGVRELHVAALRSVVDDLLARLDERPDAEPVDRLRAAVRALADVAERHRAGYVALVRSGSVIATSETGAIVDEVRNRAVAVILEDLDITEPSPLVLTTVRCWTAVVEGSLLTWLQERSLPRERLDAWLVDQLLAMLDATGRHEPEALTSSAGRPPGRRT</sequence>
<organism evidence="4 5">
    <name type="scientific">Prauserella muralis</name>
    <dbReference type="NCBI Taxonomy" id="588067"/>
    <lineage>
        <taxon>Bacteria</taxon>
        <taxon>Bacillati</taxon>
        <taxon>Actinomycetota</taxon>
        <taxon>Actinomycetes</taxon>
        <taxon>Pseudonocardiales</taxon>
        <taxon>Pseudonocardiaceae</taxon>
        <taxon>Prauserella</taxon>
    </lineage>
</organism>